<name>A0A543NJG6_9ACTN</name>
<protein>
    <submittedName>
        <fullName evidence="2">Putative acetyltransferase</fullName>
    </submittedName>
</protein>
<feature type="domain" description="N-acetyltransferase" evidence="1">
    <location>
        <begin position="1"/>
        <end position="159"/>
    </location>
</feature>
<sequence length="183" mass="19725">MLIRRETDEDIPAVRSVTSAAFSSAEAGASDREPVEVTLLDRLRADPGWIPELSLVATRPRNPGGATERPSVVGHVVCTRGWLADVPALGLGPLSVHPHHQRHGAGSALMHAVLAAAEARGERMVALLGEPAYYRRFGFRPAQDHGIEPPEASWGTYFQARLLAGAPFTAGAVFRYAEPFTRL</sequence>
<keyword evidence="2" id="KW-0808">Transferase</keyword>
<comment type="caution">
    <text evidence="2">The sequence shown here is derived from an EMBL/GenBank/DDBJ whole genome shotgun (WGS) entry which is preliminary data.</text>
</comment>
<gene>
    <name evidence="2" type="ORF">FHX37_1860</name>
</gene>
<evidence type="ECO:0000259" key="1">
    <source>
        <dbReference type="PROSITE" id="PS51186"/>
    </source>
</evidence>
<reference evidence="2 3" key="1">
    <citation type="submission" date="2019-06" db="EMBL/GenBank/DDBJ databases">
        <title>Sequencing the genomes of 1000 actinobacteria strains.</title>
        <authorList>
            <person name="Klenk H.-P."/>
        </authorList>
    </citation>
    <scope>NUCLEOTIDE SEQUENCE [LARGE SCALE GENOMIC DNA]</scope>
    <source>
        <strain evidence="2 3">DSM 45015</strain>
    </source>
</reference>
<organism evidence="2 3">
    <name type="scientific">Haloactinospora alba</name>
    <dbReference type="NCBI Taxonomy" id="405555"/>
    <lineage>
        <taxon>Bacteria</taxon>
        <taxon>Bacillati</taxon>
        <taxon>Actinomycetota</taxon>
        <taxon>Actinomycetes</taxon>
        <taxon>Streptosporangiales</taxon>
        <taxon>Nocardiopsidaceae</taxon>
        <taxon>Haloactinospora</taxon>
    </lineage>
</organism>
<accession>A0A543NJG6</accession>
<evidence type="ECO:0000313" key="3">
    <source>
        <dbReference type="Proteomes" id="UP000317422"/>
    </source>
</evidence>
<dbReference type="InterPro" id="IPR000182">
    <property type="entry name" value="GNAT_dom"/>
</dbReference>
<dbReference type="OrthoDB" id="9797178at2"/>
<dbReference type="GO" id="GO:0016747">
    <property type="term" value="F:acyltransferase activity, transferring groups other than amino-acyl groups"/>
    <property type="evidence" value="ECO:0007669"/>
    <property type="project" value="InterPro"/>
</dbReference>
<dbReference type="PROSITE" id="PS51186">
    <property type="entry name" value="GNAT"/>
    <property type="match status" value="1"/>
</dbReference>
<dbReference type="EMBL" id="VFQC01000001">
    <property type="protein sequence ID" value="TQN31936.1"/>
    <property type="molecule type" value="Genomic_DNA"/>
</dbReference>
<dbReference type="AlphaFoldDB" id="A0A543NJG6"/>
<dbReference type="Gene3D" id="3.40.630.30">
    <property type="match status" value="1"/>
</dbReference>
<keyword evidence="3" id="KW-1185">Reference proteome</keyword>
<dbReference type="Pfam" id="PF13527">
    <property type="entry name" value="Acetyltransf_9"/>
    <property type="match status" value="1"/>
</dbReference>
<proteinExistence type="predicted"/>
<dbReference type="RefSeq" id="WP_141923513.1">
    <property type="nucleotide sequence ID" value="NZ_VFQC01000001.1"/>
</dbReference>
<dbReference type="SUPFAM" id="SSF55729">
    <property type="entry name" value="Acyl-CoA N-acyltransferases (Nat)"/>
    <property type="match status" value="1"/>
</dbReference>
<dbReference type="CDD" id="cd04301">
    <property type="entry name" value="NAT_SF"/>
    <property type="match status" value="1"/>
</dbReference>
<dbReference type="Proteomes" id="UP000317422">
    <property type="component" value="Unassembled WGS sequence"/>
</dbReference>
<evidence type="ECO:0000313" key="2">
    <source>
        <dbReference type="EMBL" id="TQN31936.1"/>
    </source>
</evidence>
<dbReference type="InterPro" id="IPR016181">
    <property type="entry name" value="Acyl_CoA_acyltransferase"/>
</dbReference>